<dbReference type="Proteomes" id="UP000265520">
    <property type="component" value="Unassembled WGS sequence"/>
</dbReference>
<feature type="non-terminal residue" evidence="1">
    <location>
        <position position="97"/>
    </location>
</feature>
<dbReference type="EMBL" id="LXQA010003473">
    <property type="protein sequence ID" value="MCH82294.1"/>
    <property type="molecule type" value="Genomic_DNA"/>
</dbReference>
<sequence>MKNTNHDLVTSIRLASLWKKRFGEEVDQDFMYIIAVDIVLHLDDFQEDGVWFTSLDYKNAQPDPLREFAENLVAEINTNNMEDITRFCNVYVDLDFQ</sequence>
<dbReference type="InterPro" id="IPR012349">
    <property type="entry name" value="Split_barrel_FMN-bd"/>
</dbReference>
<reference evidence="1 2" key="1">
    <citation type="journal article" date="2018" name="Front. Plant Sci.">
        <title>Red Clover (Trifolium pratense) and Zigzag Clover (T. medium) - A Picture of Genomic Similarities and Differences.</title>
        <authorList>
            <person name="Dluhosova J."/>
            <person name="Istvanek J."/>
            <person name="Nedelnik J."/>
            <person name="Repkova J."/>
        </authorList>
    </citation>
    <scope>NUCLEOTIDE SEQUENCE [LARGE SCALE GENOMIC DNA]</scope>
    <source>
        <strain evidence="2">cv. 10/8</strain>
        <tissue evidence="1">Leaf</tissue>
    </source>
</reference>
<dbReference type="InterPro" id="IPR037119">
    <property type="entry name" value="Haem_oxidase_HugZ-like_sf"/>
</dbReference>
<protein>
    <submittedName>
        <fullName evidence="1">Proton gradient regulation 7</fullName>
    </submittedName>
</protein>
<evidence type="ECO:0000313" key="2">
    <source>
        <dbReference type="Proteomes" id="UP000265520"/>
    </source>
</evidence>
<dbReference type="AlphaFoldDB" id="A0A392M7X5"/>
<keyword evidence="2" id="KW-1185">Reference proteome</keyword>
<organism evidence="1 2">
    <name type="scientific">Trifolium medium</name>
    <dbReference type="NCBI Taxonomy" id="97028"/>
    <lineage>
        <taxon>Eukaryota</taxon>
        <taxon>Viridiplantae</taxon>
        <taxon>Streptophyta</taxon>
        <taxon>Embryophyta</taxon>
        <taxon>Tracheophyta</taxon>
        <taxon>Spermatophyta</taxon>
        <taxon>Magnoliopsida</taxon>
        <taxon>eudicotyledons</taxon>
        <taxon>Gunneridae</taxon>
        <taxon>Pentapetalae</taxon>
        <taxon>rosids</taxon>
        <taxon>fabids</taxon>
        <taxon>Fabales</taxon>
        <taxon>Fabaceae</taxon>
        <taxon>Papilionoideae</taxon>
        <taxon>50 kb inversion clade</taxon>
        <taxon>NPAAA clade</taxon>
        <taxon>Hologalegina</taxon>
        <taxon>IRL clade</taxon>
        <taxon>Trifolieae</taxon>
        <taxon>Trifolium</taxon>
    </lineage>
</organism>
<accession>A0A392M7X5</accession>
<gene>
    <name evidence="1" type="ORF">A2U01_0003096</name>
</gene>
<evidence type="ECO:0000313" key="1">
    <source>
        <dbReference type="EMBL" id="MCH82294.1"/>
    </source>
</evidence>
<comment type="caution">
    <text evidence="1">The sequence shown here is derived from an EMBL/GenBank/DDBJ whole genome shotgun (WGS) entry which is preliminary data.</text>
</comment>
<dbReference type="Gene3D" id="2.30.110.10">
    <property type="entry name" value="Electron Transport, Fmn-binding Protein, Chain A"/>
    <property type="match status" value="1"/>
</dbReference>
<dbReference type="Gene3D" id="3.20.180.10">
    <property type="entry name" value="PNP-oxidase-like"/>
    <property type="match status" value="1"/>
</dbReference>
<proteinExistence type="predicted"/>
<name>A0A392M7X5_9FABA</name>